<dbReference type="Gene3D" id="3.40.50.150">
    <property type="entry name" value="Vaccinia Virus protein VP39"/>
    <property type="match status" value="1"/>
</dbReference>
<dbReference type="Pfam" id="PF13489">
    <property type="entry name" value="Methyltransf_23"/>
    <property type="match status" value="1"/>
</dbReference>
<keyword evidence="3 5" id="KW-0831">Ubiquinone biosynthesis</keyword>
<comment type="similarity">
    <text evidence="5">Belongs to the class I-like SAM-binding methyltransferase superfamily. UbiG/COQ3 family.</text>
</comment>
<keyword evidence="5" id="KW-0460">Magnesium</keyword>
<keyword evidence="5" id="KW-0999">Mitochondrion inner membrane</keyword>
<comment type="cofactor">
    <cofactor evidence="5">
        <name>Mg(2+)</name>
        <dbReference type="ChEBI" id="CHEBI:18420"/>
    </cofactor>
</comment>
<comment type="subunit">
    <text evidence="5">Component of a multi-subunit COQ enzyme complex.</text>
</comment>
<dbReference type="GO" id="GO:0061542">
    <property type="term" value="F:3-demethylubiquinol 3-O-methyltransferase activity"/>
    <property type="evidence" value="ECO:0007669"/>
    <property type="project" value="UniProtKB-UniRule"/>
</dbReference>
<sequence length="315" mass="35008">MIKSFRFAALPARFHSSTSSSSNSSLISGSIDQKEVEKFGDLSHEWTDEKGAFKALHSLNRLRVPWILSNVKSKKEGETPKIVDIGSGGGVLSIPLARAGLKVVGIDATKEAVESAKRTLNSRPLQVSKVAENVKFEWTSVEEFSEREENKEHFDAVVASEILEHVADVPNFVRSVISLARPGGSIFFTTINKTWMSRFAAIWLAEDVLRIVPKGVHQWDKFVAPDQLARLCEGAGCTVRAIHGFTLNPLMNSWEWVRPTQVNYALLAVKHEAKEVEILEGEALKKEFEKNAPKYVVPIQKVDNKVVHVDNLPAV</sequence>
<keyword evidence="5" id="KW-0472">Membrane</keyword>
<name>A0A8S1HT26_9PELO</name>
<dbReference type="CDD" id="cd02440">
    <property type="entry name" value="AdoMet_MTases"/>
    <property type="match status" value="1"/>
</dbReference>
<dbReference type="InterPro" id="IPR029063">
    <property type="entry name" value="SAM-dependent_MTases_sf"/>
</dbReference>
<evidence type="ECO:0000256" key="3">
    <source>
        <dbReference type="ARBA" id="ARBA00022688"/>
    </source>
</evidence>
<keyword evidence="2 5" id="KW-0808">Transferase</keyword>
<dbReference type="AlphaFoldDB" id="A0A8S1HT26"/>
<evidence type="ECO:0000256" key="4">
    <source>
        <dbReference type="ARBA" id="ARBA00022691"/>
    </source>
</evidence>
<protein>
    <recommendedName>
        <fullName evidence="5">Ubiquinone biosynthesis O-methyltransferase, mitochondrial</fullName>
    </recommendedName>
    <alternativeName>
        <fullName evidence="5">3-demethylubiquinol 3-O-methyltransferase</fullName>
        <ecNumber evidence="5">2.1.1.64</ecNumber>
    </alternativeName>
    <alternativeName>
        <fullName evidence="5">3-demethylubiquinone 3-O-methyltransferase</fullName>
        <ecNumber evidence="5">2.1.1.-</ecNumber>
    </alternativeName>
    <alternativeName>
        <fullName evidence="5">Polyprenyldihydroxybenzoate methyltransferase</fullName>
        <ecNumber evidence="5">2.1.1.114</ecNumber>
    </alternativeName>
</protein>
<proteinExistence type="inferred from homology"/>
<dbReference type="NCBIfam" id="TIGR01983">
    <property type="entry name" value="UbiG"/>
    <property type="match status" value="1"/>
</dbReference>
<dbReference type="EC" id="2.1.1.-" evidence="5"/>
<evidence type="ECO:0000256" key="2">
    <source>
        <dbReference type="ARBA" id="ARBA00022679"/>
    </source>
</evidence>
<dbReference type="SUPFAM" id="SSF53335">
    <property type="entry name" value="S-adenosyl-L-methionine-dependent methyltransferases"/>
    <property type="match status" value="1"/>
</dbReference>
<feature type="binding site" evidence="5">
    <location>
        <position position="161"/>
    </location>
    <ligand>
        <name>Mg(2+)</name>
        <dbReference type="ChEBI" id="CHEBI:18420"/>
    </ligand>
</feature>
<feature type="binding site" evidence="5">
    <location>
        <position position="86"/>
    </location>
    <ligand>
        <name>S-adenosyl-L-methionine</name>
        <dbReference type="ChEBI" id="CHEBI:59789"/>
    </ligand>
</feature>
<accession>A0A8S1HT26</accession>
<reference evidence="6" key="1">
    <citation type="submission" date="2020-10" db="EMBL/GenBank/DDBJ databases">
        <authorList>
            <person name="Kikuchi T."/>
        </authorList>
    </citation>
    <scope>NUCLEOTIDE SEQUENCE</scope>
    <source>
        <strain evidence="6">NKZ352</strain>
    </source>
</reference>
<feature type="binding site" evidence="5">
    <location>
        <position position="164"/>
    </location>
    <ligand>
        <name>Mg(2+)</name>
        <dbReference type="ChEBI" id="CHEBI:18420"/>
    </ligand>
</feature>
<dbReference type="PANTHER" id="PTHR43464">
    <property type="entry name" value="METHYLTRANSFERASE"/>
    <property type="match status" value="1"/>
</dbReference>
<comment type="catalytic activity">
    <reaction evidence="5">
        <text>a 3-demethylubiquinone + S-adenosyl-L-methionine = a ubiquinone + S-adenosyl-L-homocysteine</text>
        <dbReference type="Rhea" id="RHEA:81215"/>
        <dbReference type="Rhea" id="RHEA-COMP:9565"/>
        <dbReference type="Rhea" id="RHEA-COMP:19654"/>
        <dbReference type="ChEBI" id="CHEBI:16389"/>
        <dbReference type="ChEBI" id="CHEBI:57856"/>
        <dbReference type="ChEBI" id="CHEBI:59789"/>
        <dbReference type="ChEBI" id="CHEBI:231825"/>
    </reaction>
</comment>
<evidence type="ECO:0000256" key="1">
    <source>
        <dbReference type="ARBA" id="ARBA00022603"/>
    </source>
</evidence>
<comment type="function">
    <text evidence="5">O-methyltransferase required for two non-consecutive steps during ubiquinone biosynthesis. Catalyzes the 2 O-methylation of 3,4-dihydroxy-5-(all-trans-polyprenyl)benzoic acid into 4-hydroxy-3-methoxy-5-(all-trans-polyprenyl)benzoic acid. Also catalyzes the last step of ubiquinone biosynthesis by mediating methylation of 3-demethylubiquinone into ubiquinone. Also able to mediate the methylation of 3-demethylubiquinol into ubiquinol.</text>
</comment>
<feature type="binding site" evidence="5">
    <location>
        <position position="160"/>
    </location>
    <ligand>
        <name>S-adenosyl-L-methionine</name>
        <dbReference type="ChEBI" id="CHEBI:59789"/>
    </ligand>
</feature>
<comment type="subcellular location">
    <subcellularLocation>
        <location evidence="5">Mitochondrion inner membrane</location>
        <topology evidence="5">Peripheral membrane protein</topology>
        <orientation evidence="5">Matrix side</orientation>
    </subcellularLocation>
</comment>
<evidence type="ECO:0000313" key="7">
    <source>
        <dbReference type="Proteomes" id="UP000835052"/>
    </source>
</evidence>
<dbReference type="HAMAP" id="MF_00472">
    <property type="entry name" value="UbiG"/>
    <property type="match status" value="1"/>
</dbReference>
<dbReference type="GO" id="GO:0032259">
    <property type="term" value="P:methylation"/>
    <property type="evidence" value="ECO:0007669"/>
    <property type="project" value="UniProtKB-KW"/>
</dbReference>
<evidence type="ECO:0000313" key="6">
    <source>
        <dbReference type="EMBL" id="CAD6199249.1"/>
    </source>
</evidence>
<keyword evidence="5" id="KW-0479">Metal-binding</keyword>
<comment type="catalytic activity">
    <reaction evidence="5">
        <text>a 3,4-dihydroxy-5-(all-trans-polyprenyl)benzoate + S-adenosyl-L-methionine = a 4-hydroxy-3-methoxy-5-(all-trans-polyprenyl)benzoate + S-adenosyl-L-homocysteine + H(+)</text>
        <dbReference type="Rhea" id="RHEA:44452"/>
        <dbReference type="Rhea" id="RHEA-COMP:10930"/>
        <dbReference type="Rhea" id="RHEA-COMP:10931"/>
        <dbReference type="ChEBI" id="CHEBI:15378"/>
        <dbReference type="ChEBI" id="CHEBI:57856"/>
        <dbReference type="ChEBI" id="CHEBI:59789"/>
        <dbReference type="ChEBI" id="CHEBI:64694"/>
        <dbReference type="ChEBI" id="CHEBI:84443"/>
        <dbReference type="EC" id="2.1.1.114"/>
    </reaction>
</comment>
<feature type="binding site" evidence="5">
    <location>
        <position position="63"/>
    </location>
    <ligand>
        <name>S-adenosyl-L-methionine</name>
        <dbReference type="ChEBI" id="CHEBI:59789"/>
    </ligand>
</feature>
<dbReference type="InterPro" id="IPR010233">
    <property type="entry name" value="UbiG_MeTrfase"/>
</dbReference>
<dbReference type="GO" id="GO:0031314">
    <property type="term" value="C:extrinsic component of mitochondrial inner membrane"/>
    <property type="evidence" value="ECO:0007669"/>
    <property type="project" value="UniProtKB-UniRule"/>
</dbReference>
<keyword evidence="7" id="KW-1185">Reference proteome</keyword>
<dbReference type="PANTHER" id="PTHR43464:SF19">
    <property type="entry name" value="UBIQUINONE BIOSYNTHESIS O-METHYLTRANSFERASE, MITOCHONDRIAL"/>
    <property type="match status" value="1"/>
</dbReference>
<comment type="catalytic activity">
    <reaction evidence="5">
        <text>a 3-demethylubiquinol + S-adenosyl-L-methionine = a ubiquinol + S-adenosyl-L-homocysteine + H(+)</text>
        <dbReference type="Rhea" id="RHEA:44380"/>
        <dbReference type="Rhea" id="RHEA-COMP:9566"/>
        <dbReference type="Rhea" id="RHEA-COMP:10914"/>
        <dbReference type="ChEBI" id="CHEBI:15378"/>
        <dbReference type="ChEBI" id="CHEBI:17976"/>
        <dbReference type="ChEBI" id="CHEBI:57856"/>
        <dbReference type="ChEBI" id="CHEBI:59789"/>
        <dbReference type="ChEBI" id="CHEBI:84422"/>
        <dbReference type="EC" id="2.1.1.64"/>
    </reaction>
</comment>
<comment type="pathway">
    <text evidence="5">Cofactor biosynthesis; ubiquinone biosynthesis.</text>
</comment>
<dbReference type="EMBL" id="CAJGYM010000162">
    <property type="protein sequence ID" value="CAD6199249.1"/>
    <property type="molecule type" value="Genomic_DNA"/>
</dbReference>
<feature type="binding site" evidence="5">
    <location>
        <position position="165"/>
    </location>
    <ligand>
        <name>Mg(2+)</name>
        <dbReference type="ChEBI" id="CHEBI:18420"/>
    </ligand>
</feature>
<organism evidence="6 7">
    <name type="scientific">Caenorhabditis auriculariae</name>
    <dbReference type="NCBI Taxonomy" id="2777116"/>
    <lineage>
        <taxon>Eukaryota</taxon>
        <taxon>Metazoa</taxon>
        <taxon>Ecdysozoa</taxon>
        <taxon>Nematoda</taxon>
        <taxon>Chromadorea</taxon>
        <taxon>Rhabditida</taxon>
        <taxon>Rhabditina</taxon>
        <taxon>Rhabditomorpha</taxon>
        <taxon>Rhabditoidea</taxon>
        <taxon>Rhabditidae</taxon>
        <taxon>Peloderinae</taxon>
        <taxon>Caenorhabditis</taxon>
    </lineage>
</organism>
<dbReference type="OrthoDB" id="3265906at2759"/>
<dbReference type="GO" id="GO:0046872">
    <property type="term" value="F:metal ion binding"/>
    <property type="evidence" value="ECO:0007669"/>
    <property type="project" value="UniProtKB-KW"/>
</dbReference>
<keyword evidence="1 5" id="KW-0489">Methyltransferase</keyword>
<dbReference type="EC" id="2.1.1.64" evidence="5"/>
<comment type="caution">
    <text evidence="6">The sequence shown here is derived from an EMBL/GenBank/DDBJ whole genome shotgun (WGS) entry which is preliminary data.</text>
</comment>
<evidence type="ECO:0000256" key="5">
    <source>
        <dbReference type="HAMAP-Rule" id="MF_03190"/>
    </source>
</evidence>
<keyword evidence="4 5" id="KW-0949">S-adenosyl-L-methionine</keyword>
<keyword evidence="5" id="KW-0496">Mitochondrion</keyword>
<dbReference type="Proteomes" id="UP000835052">
    <property type="component" value="Unassembled WGS sequence"/>
</dbReference>
<gene>
    <name evidence="5" type="primary">coq-3</name>
    <name evidence="6" type="ORF">CAUJ_LOCUS15153</name>
</gene>
<dbReference type="EC" id="2.1.1.114" evidence="5"/>
<dbReference type="GO" id="GO:0010420">
    <property type="term" value="F:polyprenyldihydroxybenzoate methyltransferase activity"/>
    <property type="evidence" value="ECO:0007669"/>
    <property type="project" value="UniProtKB-UniRule"/>
</dbReference>
<feature type="binding site" evidence="5">
    <location>
        <position position="107"/>
    </location>
    <ligand>
        <name>S-adenosyl-L-methionine</name>
        <dbReference type="ChEBI" id="CHEBI:59789"/>
    </ligand>
</feature>